<dbReference type="Proteomes" id="UP000887579">
    <property type="component" value="Unplaced"/>
</dbReference>
<dbReference type="WBParaSite" id="ES5_v2.g21802.t1">
    <property type="protein sequence ID" value="ES5_v2.g21802.t1"/>
    <property type="gene ID" value="ES5_v2.g21802"/>
</dbReference>
<sequence>MGEMGATLARLLHSFLNLFGTKSKDLRLDSPLPKDEVEGAAAREIRLPKLLSKKEWEKFKNQPTLSETDLNSPNGYPRLLHSFLNLFGTKSKDLRLDSPLPKDEVEGAAAREIRLPKLLSKKEWEKFMYQPTLSETDLNSPNGYRQIELEYIDPTPTDLKLVLVALASFNWKMAQMTPSQDSKGIYKLKFNNPTPECVFKFVVNDQWMTSDKYSTLTDAKGNQNNYV</sequence>
<reference evidence="2" key="1">
    <citation type="submission" date="2022-11" db="UniProtKB">
        <authorList>
            <consortium name="WormBaseParasite"/>
        </authorList>
    </citation>
    <scope>IDENTIFICATION</scope>
</reference>
<evidence type="ECO:0000313" key="1">
    <source>
        <dbReference type="Proteomes" id="UP000887579"/>
    </source>
</evidence>
<name>A0AC34FW76_9BILA</name>
<evidence type="ECO:0000313" key="2">
    <source>
        <dbReference type="WBParaSite" id="ES5_v2.g21802.t1"/>
    </source>
</evidence>
<organism evidence="1 2">
    <name type="scientific">Panagrolaimus sp. ES5</name>
    <dbReference type="NCBI Taxonomy" id="591445"/>
    <lineage>
        <taxon>Eukaryota</taxon>
        <taxon>Metazoa</taxon>
        <taxon>Ecdysozoa</taxon>
        <taxon>Nematoda</taxon>
        <taxon>Chromadorea</taxon>
        <taxon>Rhabditida</taxon>
        <taxon>Tylenchina</taxon>
        <taxon>Panagrolaimomorpha</taxon>
        <taxon>Panagrolaimoidea</taxon>
        <taxon>Panagrolaimidae</taxon>
        <taxon>Panagrolaimus</taxon>
    </lineage>
</organism>
<protein>
    <submittedName>
        <fullName evidence="2">AMP-activated protein kinase glycogen-binding domain-containing protein</fullName>
    </submittedName>
</protein>
<accession>A0AC34FW76</accession>
<proteinExistence type="predicted"/>